<name>A0A1X0NJA3_9TRYP</name>
<gene>
    <name evidence="11" type="ORF">TM35_000411360</name>
</gene>
<accession>A0A1X0NJA3</accession>
<organism evidence="11 12">
    <name type="scientific">Trypanosoma theileri</name>
    <dbReference type="NCBI Taxonomy" id="67003"/>
    <lineage>
        <taxon>Eukaryota</taxon>
        <taxon>Discoba</taxon>
        <taxon>Euglenozoa</taxon>
        <taxon>Kinetoplastea</taxon>
        <taxon>Metakinetoplastina</taxon>
        <taxon>Trypanosomatida</taxon>
        <taxon>Trypanosomatidae</taxon>
        <taxon>Trypanosoma</taxon>
    </lineage>
</organism>
<keyword evidence="6 10" id="KW-0735">Signal-anchor</keyword>
<keyword evidence="4 11" id="KW-0808">Transferase</keyword>
<dbReference type="EC" id="2.4.1.-" evidence="10"/>
<dbReference type="Proteomes" id="UP000192257">
    <property type="component" value="Unassembled WGS sequence"/>
</dbReference>
<keyword evidence="3 10" id="KW-0328">Glycosyltransferase</keyword>
<evidence type="ECO:0000256" key="6">
    <source>
        <dbReference type="ARBA" id="ARBA00022968"/>
    </source>
</evidence>
<evidence type="ECO:0000256" key="8">
    <source>
        <dbReference type="ARBA" id="ARBA00023034"/>
    </source>
</evidence>
<dbReference type="InterPro" id="IPR002659">
    <property type="entry name" value="Glyco_trans_31"/>
</dbReference>
<comment type="subcellular location">
    <subcellularLocation>
        <location evidence="1 10">Golgi apparatus membrane</location>
        <topology evidence="1 10">Single-pass type II membrane protein</topology>
    </subcellularLocation>
</comment>
<keyword evidence="5 10" id="KW-0812">Transmembrane</keyword>
<evidence type="ECO:0000256" key="7">
    <source>
        <dbReference type="ARBA" id="ARBA00022989"/>
    </source>
</evidence>
<protein>
    <recommendedName>
        <fullName evidence="10">Hexosyltransferase</fullName>
        <ecNumber evidence="10">2.4.1.-</ecNumber>
    </recommendedName>
</protein>
<evidence type="ECO:0000256" key="4">
    <source>
        <dbReference type="ARBA" id="ARBA00022679"/>
    </source>
</evidence>
<dbReference type="PANTHER" id="PTHR11214:SF351">
    <property type="entry name" value="BETA-1,3-GALACTOSYLTRANSFERASE PVG3"/>
    <property type="match status" value="1"/>
</dbReference>
<dbReference type="OrthoDB" id="252344at2759"/>
<dbReference type="AlphaFoldDB" id="A0A1X0NJA3"/>
<dbReference type="EMBL" id="NBCO01000041">
    <property type="protein sequence ID" value="ORC84766.1"/>
    <property type="molecule type" value="Genomic_DNA"/>
</dbReference>
<evidence type="ECO:0000256" key="10">
    <source>
        <dbReference type="RuleBase" id="RU363063"/>
    </source>
</evidence>
<keyword evidence="9 10" id="KW-0472">Membrane</keyword>
<proteinExistence type="inferred from homology"/>
<dbReference type="RefSeq" id="XP_028878832.1">
    <property type="nucleotide sequence ID" value="XM_029029844.1"/>
</dbReference>
<evidence type="ECO:0000256" key="3">
    <source>
        <dbReference type="ARBA" id="ARBA00022676"/>
    </source>
</evidence>
<evidence type="ECO:0000313" key="11">
    <source>
        <dbReference type="EMBL" id="ORC84766.1"/>
    </source>
</evidence>
<dbReference type="GeneID" id="39989624"/>
<sequence>MMKRITLLRPVYILGTAMCISLFLFTVAIMYTSGIIPFMDFIIKDTTKLHMVHNSTPVPLPENTSSLDESLRYIPHSTIQKWKERDYLIVLGIPSLDIDERRTARKMQRTTCWQFPGVARRANNFTGAMLVLYVLARQPFLSYRYSESLLKEVAEYHDIITLSMNEGVPSPFLSYRYSESLLKEVAEYHDIITLSMNEGVPSANRTVGSNKSWGMDVSVALCRKVFYWFEIALRVFPNTNYIAKGDDDMFLLVPQYLADLYILPQRRLYWGFLGKDIIKNGSEWSWYRRAWGPLYTLAKDVAIHLVSHMPLRRLINIPYEKDREAEFLSLNMENEDTMVGRVLYESLKFAGYKENVFFVSEGPCTFRDIGSHSRPFNLSFTFVMLHHLWEADYIELMNLFGNITKARPRRRRRIHGRLHGRLHLGCR</sequence>
<dbReference type="PANTHER" id="PTHR11214">
    <property type="entry name" value="BETA-1,3-N-ACETYLGLUCOSAMINYLTRANSFERASE"/>
    <property type="match status" value="1"/>
</dbReference>
<keyword evidence="7 10" id="KW-1133">Transmembrane helix</keyword>
<evidence type="ECO:0000256" key="5">
    <source>
        <dbReference type="ARBA" id="ARBA00022692"/>
    </source>
</evidence>
<comment type="caution">
    <text evidence="11">The sequence shown here is derived from an EMBL/GenBank/DDBJ whole genome shotgun (WGS) entry which is preliminary data.</text>
</comment>
<dbReference type="GO" id="GO:0000139">
    <property type="term" value="C:Golgi membrane"/>
    <property type="evidence" value="ECO:0007669"/>
    <property type="project" value="UniProtKB-SubCell"/>
</dbReference>
<dbReference type="VEuPathDB" id="TriTrypDB:TM35_000411360"/>
<evidence type="ECO:0000256" key="9">
    <source>
        <dbReference type="ARBA" id="ARBA00023136"/>
    </source>
</evidence>
<evidence type="ECO:0000313" key="12">
    <source>
        <dbReference type="Proteomes" id="UP000192257"/>
    </source>
</evidence>
<evidence type="ECO:0000256" key="1">
    <source>
        <dbReference type="ARBA" id="ARBA00004323"/>
    </source>
</evidence>
<comment type="similarity">
    <text evidence="2 10">Belongs to the glycosyltransferase 31 family.</text>
</comment>
<dbReference type="GO" id="GO:0016758">
    <property type="term" value="F:hexosyltransferase activity"/>
    <property type="evidence" value="ECO:0007669"/>
    <property type="project" value="InterPro"/>
</dbReference>
<keyword evidence="8 10" id="KW-0333">Golgi apparatus</keyword>
<keyword evidence="12" id="KW-1185">Reference proteome</keyword>
<reference evidence="11 12" key="1">
    <citation type="submission" date="2017-03" db="EMBL/GenBank/DDBJ databases">
        <title>An alternative strategy for trypanosome survival in the mammalian bloodstream revealed through genome and transcriptome analysis of the ubiquitous bovine parasite Trypanosoma (Megatrypanum) theileri.</title>
        <authorList>
            <person name="Kelly S."/>
            <person name="Ivens A."/>
            <person name="Mott A."/>
            <person name="O'Neill E."/>
            <person name="Emms D."/>
            <person name="Macleod O."/>
            <person name="Voorheis P."/>
            <person name="Matthews J."/>
            <person name="Matthews K."/>
            <person name="Carrington M."/>
        </authorList>
    </citation>
    <scope>NUCLEOTIDE SEQUENCE [LARGE SCALE GENOMIC DNA]</scope>
    <source>
        <strain evidence="11">Edinburgh</strain>
    </source>
</reference>
<feature type="transmembrane region" description="Helical" evidence="10">
    <location>
        <begin position="12"/>
        <end position="31"/>
    </location>
</feature>
<evidence type="ECO:0000256" key="2">
    <source>
        <dbReference type="ARBA" id="ARBA00008661"/>
    </source>
</evidence>